<keyword evidence="6" id="KW-1185">Reference proteome</keyword>
<dbReference type="Pfam" id="PF03171">
    <property type="entry name" value="2OG-FeII_Oxy"/>
    <property type="match status" value="1"/>
</dbReference>
<dbReference type="Gene3D" id="2.60.120.330">
    <property type="entry name" value="B-lactam Antibiotic, Isopenicillin N Synthase, Chain"/>
    <property type="match status" value="1"/>
</dbReference>
<evidence type="ECO:0000256" key="3">
    <source>
        <dbReference type="SAM" id="MobiDB-lite"/>
    </source>
</evidence>
<feature type="region of interest" description="Disordered" evidence="3">
    <location>
        <begin position="367"/>
        <end position="404"/>
    </location>
</feature>
<dbReference type="GeneID" id="59290219"/>
<dbReference type="RefSeq" id="XP_037162695.1">
    <property type="nucleotide sequence ID" value="XM_037310462.1"/>
</dbReference>
<dbReference type="GO" id="GO:0046872">
    <property type="term" value="F:metal ion binding"/>
    <property type="evidence" value="ECO:0007669"/>
    <property type="project" value="UniProtKB-KW"/>
</dbReference>
<reference evidence="5 6" key="1">
    <citation type="journal article" date="2020" name="Genomics">
        <title>Complete, high-quality genomes from long-read metagenomic sequencing of two wolf lichen thalli reveals enigmatic genome architecture.</title>
        <authorList>
            <person name="McKenzie S.K."/>
            <person name="Walston R.F."/>
            <person name="Allen J.L."/>
        </authorList>
    </citation>
    <scope>NUCLEOTIDE SEQUENCE [LARGE SCALE GENOMIC DNA]</scope>
    <source>
        <strain evidence="5">WasteWater2</strain>
    </source>
</reference>
<name>A0A8H6FRB8_9LECA</name>
<dbReference type="GO" id="GO:0044283">
    <property type="term" value="P:small molecule biosynthetic process"/>
    <property type="evidence" value="ECO:0007669"/>
    <property type="project" value="UniProtKB-ARBA"/>
</dbReference>
<organism evidence="5 6">
    <name type="scientific">Letharia columbiana</name>
    <dbReference type="NCBI Taxonomy" id="112416"/>
    <lineage>
        <taxon>Eukaryota</taxon>
        <taxon>Fungi</taxon>
        <taxon>Dikarya</taxon>
        <taxon>Ascomycota</taxon>
        <taxon>Pezizomycotina</taxon>
        <taxon>Lecanoromycetes</taxon>
        <taxon>OSLEUM clade</taxon>
        <taxon>Lecanoromycetidae</taxon>
        <taxon>Lecanorales</taxon>
        <taxon>Lecanorineae</taxon>
        <taxon>Parmeliaceae</taxon>
        <taxon>Letharia</taxon>
    </lineage>
</organism>
<comment type="similarity">
    <text evidence="1 2">Belongs to the iron/ascorbate-dependent oxidoreductase family.</text>
</comment>
<dbReference type="AlphaFoldDB" id="A0A8H6FRB8"/>
<comment type="caution">
    <text evidence="5">The sequence shown here is derived from an EMBL/GenBank/DDBJ whole genome shotgun (WGS) entry which is preliminary data.</text>
</comment>
<gene>
    <name evidence="5" type="ORF">HO173_008564</name>
</gene>
<keyword evidence="2" id="KW-0408">Iron</keyword>
<dbReference type="OrthoDB" id="288590at2759"/>
<dbReference type="Proteomes" id="UP000578531">
    <property type="component" value="Unassembled WGS sequence"/>
</dbReference>
<sequence length="466" mass="51522">MAELKTISLSQLLEVDPQAMKELEDAATLQGFFYLDLRGSETSRTLRDVEECVETAREFYAMPFEEKLGYDIDKLGMHKLNGYKPEGRNAGIEKGKQDGFEAYLVPRDGMCNPLFDGGKIMLPGPLDAHRSLLERLMNDLHAIGISVLRALSLVLRIPVERSLEMSHRHHCSSTSALGVLKYPRLWAESPQLGHGAHTDVGSLTLLFCSEPGLQLLDPKTDQWAYIRPKDGHAIVNVGDSLRFLSDHRLRSCLHRVVPPVEGRITDRLSCAYFLRPELDAVFMDDTGKSWKSVDWHDGKYKMFRAPTEKQQQDSVLTGKAGFLGSWCPDKYMVGTRGEWAAMALSSSKQSEQPFGMAILATSQESAVPCHHGAPAPAPDPAAASHSHPQQQPSPPHPTLSKNAQQQIWAWSLSGRTSNLAVEIATAGCACVLARLCVGLLRARREHSPVEMLMALEHGSRAGNRWG</sequence>
<dbReference type="PANTHER" id="PTHR47990">
    <property type="entry name" value="2-OXOGLUTARATE (2OG) AND FE(II)-DEPENDENT OXYGENASE SUPERFAMILY PROTEIN-RELATED"/>
    <property type="match status" value="1"/>
</dbReference>
<feature type="domain" description="Fe2OG dioxygenase" evidence="4">
    <location>
        <begin position="172"/>
        <end position="276"/>
    </location>
</feature>
<keyword evidence="2" id="KW-0479">Metal-binding</keyword>
<proteinExistence type="inferred from homology"/>
<dbReference type="InterPro" id="IPR026992">
    <property type="entry name" value="DIOX_N"/>
</dbReference>
<evidence type="ECO:0000259" key="4">
    <source>
        <dbReference type="PROSITE" id="PS51471"/>
    </source>
</evidence>
<dbReference type="Pfam" id="PF14226">
    <property type="entry name" value="DIOX_N"/>
    <property type="match status" value="1"/>
</dbReference>
<evidence type="ECO:0000313" key="6">
    <source>
        <dbReference type="Proteomes" id="UP000578531"/>
    </source>
</evidence>
<accession>A0A8H6FRB8</accession>
<dbReference type="SUPFAM" id="SSF51197">
    <property type="entry name" value="Clavaminate synthase-like"/>
    <property type="match status" value="1"/>
</dbReference>
<evidence type="ECO:0000256" key="1">
    <source>
        <dbReference type="ARBA" id="ARBA00008056"/>
    </source>
</evidence>
<evidence type="ECO:0000313" key="5">
    <source>
        <dbReference type="EMBL" id="KAF6233273.1"/>
    </source>
</evidence>
<dbReference type="InterPro" id="IPR027443">
    <property type="entry name" value="IPNS-like_sf"/>
</dbReference>
<dbReference type="InterPro" id="IPR005123">
    <property type="entry name" value="Oxoglu/Fe-dep_dioxygenase_dom"/>
</dbReference>
<dbReference type="GO" id="GO:0016491">
    <property type="term" value="F:oxidoreductase activity"/>
    <property type="evidence" value="ECO:0007669"/>
    <property type="project" value="UniProtKB-KW"/>
</dbReference>
<protein>
    <recommendedName>
        <fullName evidence="4">Fe2OG dioxygenase domain-containing protein</fullName>
    </recommendedName>
</protein>
<keyword evidence="2" id="KW-0560">Oxidoreductase</keyword>
<dbReference type="PROSITE" id="PS51471">
    <property type="entry name" value="FE2OG_OXY"/>
    <property type="match status" value="1"/>
</dbReference>
<dbReference type="EMBL" id="JACCJC010000040">
    <property type="protein sequence ID" value="KAF6233273.1"/>
    <property type="molecule type" value="Genomic_DNA"/>
</dbReference>
<dbReference type="InterPro" id="IPR050231">
    <property type="entry name" value="Iron_ascorbate_oxido_reductase"/>
</dbReference>
<evidence type="ECO:0000256" key="2">
    <source>
        <dbReference type="RuleBase" id="RU003682"/>
    </source>
</evidence>
<feature type="compositionally biased region" description="Low complexity" evidence="3">
    <location>
        <begin position="368"/>
        <end position="390"/>
    </location>
</feature>
<dbReference type="InterPro" id="IPR044861">
    <property type="entry name" value="IPNS-like_FE2OG_OXY"/>
</dbReference>